<dbReference type="GO" id="GO:0005886">
    <property type="term" value="C:plasma membrane"/>
    <property type="evidence" value="ECO:0007669"/>
    <property type="project" value="UniProtKB-SubCell"/>
</dbReference>
<accession>A0A6I6D2H9</accession>
<keyword evidence="6" id="KW-0283">Flagellar rotation</keyword>
<evidence type="ECO:0000313" key="13">
    <source>
        <dbReference type="Proteomes" id="UP000427716"/>
    </source>
</evidence>
<organism evidence="12 13">
    <name type="scientific">Guyparkeria halophila</name>
    <dbReference type="NCBI Taxonomy" id="47960"/>
    <lineage>
        <taxon>Bacteria</taxon>
        <taxon>Pseudomonadati</taxon>
        <taxon>Pseudomonadota</taxon>
        <taxon>Gammaproteobacteria</taxon>
        <taxon>Chromatiales</taxon>
        <taxon>Thioalkalibacteraceae</taxon>
        <taxon>Guyparkeria</taxon>
    </lineage>
</organism>
<feature type="compositionally biased region" description="Basic residues" evidence="9">
    <location>
        <begin position="270"/>
        <end position="280"/>
    </location>
</feature>
<comment type="similarity">
    <text evidence="2">Belongs to the MotA family.</text>
</comment>
<feature type="domain" description="MotA/TolQ/ExbB proton channel" evidence="11">
    <location>
        <begin position="101"/>
        <end position="221"/>
    </location>
</feature>
<keyword evidence="4" id="KW-1003">Cell membrane</keyword>
<dbReference type="RefSeq" id="WP_156573731.1">
    <property type="nucleotide sequence ID" value="NZ_CP046415.1"/>
</dbReference>
<dbReference type="PROSITE" id="PS01307">
    <property type="entry name" value="MOTA"/>
    <property type="match status" value="1"/>
</dbReference>
<keyword evidence="13" id="KW-1185">Reference proteome</keyword>
<evidence type="ECO:0000256" key="4">
    <source>
        <dbReference type="ARBA" id="ARBA00022475"/>
    </source>
</evidence>
<feature type="transmembrane region" description="Helical" evidence="10">
    <location>
        <begin position="33"/>
        <end position="53"/>
    </location>
</feature>
<evidence type="ECO:0000256" key="9">
    <source>
        <dbReference type="SAM" id="MobiDB-lite"/>
    </source>
</evidence>
<evidence type="ECO:0000256" key="3">
    <source>
        <dbReference type="ARBA" id="ARBA00022448"/>
    </source>
</evidence>
<reference evidence="12 13" key="1">
    <citation type="submission" date="2019-11" db="EMBL/GenBank/DDBJ databases">
        <authorList>
            <person name="Zhang J."/>
            <person name="Sun C."/>
        </authorList>
    </citation>
    <scope>NUCLEOTIDE SEQUENCE [LARGE SCALE GENOMIC DNA]</scope>
    <source>
        <strain evidence="13">sp2</strain>
    </source>
</reference>
<proteinExistence type="inferred from homology"/>
<dbReference type="Proteomes" id="UP000427716">
    <property type="component" value="Chromosome"/>
</dbReference>
<dbReference type="InterPro" id="IPR000540">
    <property type="entry name" value="Flag_MotA_CS"/>
</dbReference>
<dbReference type="PANTHER" id="PTHR30433:SF2">
    <property type="entry name" value="MOTILITY PROTEIN A"/>
    <property type="match status" value="1"/>
</dbReference>
<evidence type="ECO:0000256" key="1">
    <source>
        <dbReference type="ARBA" id="ARBA00004651"/>
    </source>
</evidence>
<dbReference type="GO" id="GO:0006935">
    <property type="term" value="P:chemotaxis"/>
    <property type="evidence" value="ECO:0007669"/>
    <property type="project" value="InterPro"/>
</dbReference>
<dbReference type="Pfam" id="PF01618">
    <property type="entry name" value="MotA_ExbB"/>
    <property type="match status" value="1"/>
</dbReference>
<evidence type="ECO:0000256" key="10">
    <source>
        <dbReference type="SAM" id="Phobius"/>
    </source>
</evidence>
<sequence>MNPSTLLGMFFGLAIVVAAIGLSAEDPSNFLNLPGLLLVVGGTVAATLVSYPLHEVLRVFRVFGIVLKNERLYAERDINELVEVAKLKFQGQISRADEKLNRIKNPFLRSGMQMVLDGASSEDLITLMQWRISRMRARERAEAQIFRTMATFAPAFGMLGTLLGLINMLSAMDADQFGAIGTNMALALITTLYGILLSNMLFKPIALKLERRTEQRVMLMNMMVEGVLLMQEDRSPAFIRETLGSFLAQSEDELRDGERPSKRASGRRESPRRRPRQASE</sequence>
<gene>
    <name evidence="12" type="ORF">GM160_05285</name>
</gene>
<feature type="transmembrane region" description="Helical" evidence="10">
    <location>
        <begin position="178"/>
        <end position="202"/>
    </location>
</feature>
<evidence type="ECO:0000256" key="5">
    <source>
        <dbReference type="ARBA" id="ARBA00022692"/>
    </source>
</evidence>
<dbReference type="PANTHER" id="PTHR30433">
    <property type="entry name" value="CHEMOTAXIS PROTEIN MOTA"/>
    <property type="match status" value="1"/>
</dbReference>
<dbReference type="GO" id="GO:0071978">
    <property type="term" value="P:bacterial-type flagellum-dependent swarming motility"/>
    <property type="evidence" value="ECO:0007669"/>
    <property type="project" value="InterPro"/>
</dbReference>
<protein>
    <submittedName>
        <fullName evidence="12">Chemotaxis protein MotA</fullName>
    </submittedName>
</protein>
<comment type="subcellular location">
    <subcellularLocation>
        <location evidence="1">Cell membrane</location>
        <topology evidence="1">Multi-pass membrane protein</topology>
    </subcellularLocation>
</comment>
<dbReference type="InterPro" id="IPR002898">
    <property type="entry name" value="MotA_ExbB_proton_chnl"/>
</dbReference>
<keyword evidence="3" id="KW-0813">Transport</keyword>
<evidence type="ECO:0000256" key="7">
    <source>
        <dbReference type="ARBA" id="ARBA00022989"/>
    </source>
</evidence>
<dbReference type="KEGG" id="ghl:GM160_05285"/>
<feature type="region of interest" description="Disordered" evidence="9">
    <location>
        <begin position="250"/>
        <end position="280"/>
    </location>
</feature>
<keyword evidence="8 10" id="KW-0472">Membrane</keyword>
<dbReference type="InterPro" id="IPR047055">
    <property type="entry name" value="MotA-like"/>
</dbReference>
<dbReference type="AlphaFoldDB" id="A0A6I6D2H9"/>
<evidence type="ECO:0000256" key="8">
    <source>
        <dbReference type="ARBA" id="ARBA00023136"/>
    </source>
</evidence>
<evidence type="ECO:0000256" key="2">
    <source>
        <dbReference type="ARBA" id="ARBA00008038"/>
    </source>
</evidence>
<name>A0A6I6D2H9_9GAMM</name>
<keyword evidence="5 10" id="KW-0812">Transmembrane</keyword>
<feature type="compositionally biased region" description="Basic and acidic residues" evidence="9">
    <location>
        <begin position="256"/>
        <end position="269"/>
    </location>
</feature>
<evidence type="ECO:0000259" key="11">
    <source>
        <dbReference type="Pfam" id="PF01618"/>
    </source>
</evidence>
<keyword evidence="7 10" id="KW-1133">Transmembrane helix</keyword>
<dbReference type="EMBL" id="CP046415">
    <property type="protein sequence ID" value="QGT78357.1"/>
    <property type="molecule type" value="Genomic_DNA"/>
</dbReference>
<feature type="transmembrane region" description="Helical" evidence="10">
    <location>
        <begin position="145"/>
        <end position="166"/>
    </location>
</feature>
<evidence type="ECO:0000256" key="6">
    <source>
        <dbReference type="ARBA" id="ARBA00022779"/>
    </source>
</evidence>
<evidence type="ECO:0000313" key="12">
    <source>
        <dbReference type="EMBL" id="QGT78357.1"/>
    </source>
</evidence>